<dbReference type="Gene3D" id="3.40.1480.10">
    <property type="entry name" value="MOFRL domain"/>
    <property type="match status" value="1"/>
</dbReference>
<proteinExistence type="predicted"/>
<protein>
    <recommendedName>
        <fullName evidence="5">Hydroxypyruvate reductase</fullName>
    </recommendedName>
</protein>
<evidence type="ECO:0000259" key="2">
    <source>
        <dbReference type="Pfam" id="PF13660"/>
    </source>
</evidence>
<dbReference type="InterPro" id="IPR007835">
    <property type="entry name" value="MOFRL"/>
</dbReference>
<dbReference type="EMBL" id="AAPJ01000004">
    <property type="protein sequence ID" value="EAS49796.1"/>
    <property type="molecule type" value="Genomic_DNA"/>
</dbReference>
<dbReference type="InterPro" id="IPR039760">
    <property type="entry name" value="MOFRL_protein"/>
</dbReference>
<evidence type="ECO:0000313" key="3">
    <source>
        <dbReference type="EMBL" id="EAS49796.1"/>
    </source>
</evidence>
<evidence type="ECO:0000259" key="1">
    <source>
        <dbReference type="Pfam" id="PF05161"/>
    </source>
</evidence>
<feature type="domain" description="MOFRL-associated" evidence="2">
    <location>
        <begin position="22"/>
        <end position="248"/>
    </location>
</feature>
<dbReference type="PANTHER" id="PTHR12227">
    <property type="entry name" value="GLYCERATE KINASE"/>
    <property type="match status" value="1"/>
</dbReference>
<dbReference type="InterPro" id="IPR025286">
    <property type="entry name" value="MOFRL_assoc_dom"/>
</dbReference>
<evidence type="ECO:0000313" key="4">
    <source>
        <dbReference type="Proteomes" id="UP000000321"/>
    </source>
</evidence>
<dbReference type="FunFam" id="3.40.1480.10:FF:000002">
    <property type="entry name" value="Glycerate kinase"/>
    <property type="match status" value="1"/>
</dbReference>
<dbReference type="BioCyc" id="AURANTIMONAS:SI859A1_00456-MONOMER"/>
<dbReference type="PANTHER" id="PTHR12227:SF0">
    <property type="entry name" value="GLYCERATE KINASE"/>
    <property type="match status" value="1"/>
</dbReference>
<name>Q1YGY3_AURMS</name>
<organism evidence="3 4">
    <name type="scientific">Aurantimonas manganoxydans (strain ATCC BAA-1229 / DSM 21871 / SI85-9A1)</name>
    <dbReference type="NCBI Taxonomy" id="287752"/>
    <lineage>
        <taxon>Bacteria</taxon>
        <taxon>Pseudomonadati</taxon>
        <taxon>Pseudomonadota</taxon>
        <taxon>Alphaproteobacteria</taxon>
        <taxon>Hyphomicrobiales</taxon>
        <taxon>Aurantimonadaceae</taxon>
        <taxon>Aurantimonas</taxon>
    </lineage>
</organism>
<evidence type="ECO:0008006" key="5">
    <source>
        <dbReference type="Google" id="ProtNLM"/>
    </source>
</evidence>
<sequence length="450" mass="44904">MDATGTMRGGDCMNMTGWSGDLTEIFEAAVAAAHPASILAAHLPPPPPGRIVMLAAGKAAASMAAAAVAHYTQTHDVPADRLTGIAVTRDGYALDAGPIPVVEAGHPLPNAHGLAATAKVVALAEAAGPDDLVLALISGGGSANWLLPADGISLADKQAVTKAMLRSGAGIGEINCVRKHLSQIKGGRLAHACGEARLITLAISDVPGDDPSVIASGPTVPDATTLADARAIIAKRGIDLPASCRAALDDPANETPKPGNPVFEHAEYKIVGTPAASLDAAAKVAERLGYKVVSFGADVEGEARDVAAEHARIALEAVEAGDRVAILSGGELTVTIRGEGRGGPNQEYALALALALGAHPGIAALSGDTDGTDGGTGLASDPAGAFVLPDTLAKAAAAGLDAEAALAANDSTSFFEAIGGLFVPGPTHTNVNDCRIILVDPTASSEGRPA</sequence>
<dbReference type="GO" id="GO:0008887">
    <property type="term" value="F:glycerate kinase activity"/>
    <property type="evidence" value="ECO:0007669"/>
    <property type="project" value="InterPro"/>
</dbReference>
<dbReference type="Gene3D" id="3.40.50.10180">
    <property type="entry name" value="Glycerate kinase, MOFRL-like N-terminal domain"/>
    <property type="match status" value="1"/>
</dbReference>
<dbReference type="Pfam" id="PF05161">
    <property type="entry name" value="MOFRL"/>
    <property type="match status" value="1"/>
</dbReference>
<dbReference type="GO" id="GO:0005737">
    <property type="term" value="C:cytoplasm"/>
    <property type="evidence" value="ECO:0007669"/>
    <property type="project" value="TreeGrafter"/>
</dbReference>
<dbReference type="Proteomes" id="UP000000321">
    <property type="component" value="Unassembled WGS sequence"/>
</dbReference>
<dbReference type="HOGENOM" id="CLU_032279_1_1_5"/>
<dbReference type="InterPro" id="IPR037035">
    <property type="entry name" value="GK-like_C_sf"/>
</dbReference>
<dbReference type="Pfam" id="PF13660">
    <property type="entry name" value="DUF4147"/>
    <property type="match status" value="1"/>
</dbReference>
<dbReference type="InterPro" id="IPR038614">
    <property type="entry name" value="GK_N_sf"/>
</dbReference>
<dbReference type="SUPFAM" id="SSF82544">
    <property type="entry name" value="GckA/TtuD-like"/>
    <property type="match status" value="1"/>
</dbReference>
<comment type="caution">
    <text evidence="3">The sequence shown here is derived from an EMBL/GenBank/DDBJ whole genome shotgun (WGS) entry which is preliminary data.</text>
</comment>
<dbReference type="AlphaFoldDB" id="Q1YGY3"/>
<keyword evidence="4" id="KW-1185">Reference proteome</keyword>
<accession>Q1YGY3</accession>
<feature type="domain" description="MOFRL" evidence="1">
    <location>
        <begin position="324"/>
        <end position="433"/>
    </location>
</feature>
<gene>
    <name evidence="3" type="ORF">SI859A1_00456</name>
</gene>
<reference evidence="3 4" key="1">
    <citation type="journal article" date="2008" name="Appl. Environ. Microbiol.">
        <title>Genomic insights into Mn(II) oxidation by the marine alphaproteobacterium Aurantimonas sp. strain SI85-9A1.</title>
        <authorList>
            <person name="Dick G.J."/>
            <person name="Podell S."/>
            <person name="Johnson H.A."/>
            <person name="Rivera-Espinoza Y."/>
            <person name="Bernier-Latmani R."/>
            <person name="McCarthy J.K."/>
            <person name="Torpey J.W."/>
            <person name="Clement B.G."/>
            <person name="Gaasterland T."/>
            <person name="Tebo B.M."/>
        </authorList>
    </citation>
    <scope>NUCLEOTIDE SEQUENCE [LARGE SCALE GENOMIC DNA]</scope>
    <source>
        <strain evidence="3 4">SI85-9A1</strain>
    </source>
</reference>